<gene>
    <name evidence="4" type="ORF">BJP25_16980</name>
</gene>
<dbReference type="SUPFAM" id="SSF55729">
    <property type="entry name" value="Acyl-CoA N-acyltransferases (Nat)"/>
    <property type="match status" value="1"/>
</dbReference>
<evidence type="ECO:0000313" key="5">
    <source>
        <dbReference type="Proteomes" id="UP000186040"/>
    </source>
</evidence>
<dbReference type="InterPro" id="IPR050680">
    <property type="entry name" value="YpeA/RimI_acetyltransf"/>
</dbReference>
<dbReference type="PROSITE" id="PS51186">
    <property type="entry name" value="GNAT"/>
    <property type="match status" value="1"/>
</dbReference>
<evidence type="ECO:0000259" key="3">
    <source>
        <dbReference type="PROSITE" id="PS51186"/>
    </source>
</evidence>
<evidence type="ECO:0000256" key="2">
    <source>
        <dbReference type="ARBA" id="ARBA00023315"/>
    </source>
</evidence>
<dbReference type="InterPro" id="IPR000182">
    <property type="entry name" value="GNAT_dom"/>
</dbReference>
<dbReference type="Gene3D" id="3.40.630.30">
    <property type="match status" value="1"/>
</dbReference>
<dbReference type="GO" id="GO:0016747">
    <property type="term" value="F:acyltransferase activity, transferring groups other than amino-acyl groups"/>
    <property type="evidence" value="ECO:0007669"/>
    <property type="project" value="InterPro"/>
</dbReference>
<reference evidence="4 5" key="1">
    <citation type="submission" date="2016-10" db="EMBL/GenBank/DDBJ databases">
        <title>The Draft Genome Sequence of Actinokineospora bangkokensis 44EHWT reveals the biosynthetic pathway of antifungal compounds Thailandins with unusual extender unit butylmalonyl-CoA.</title>
        <authorList>
            <person name="Greule A."/>
            <person name="Intra B."/>
            <person name="Flemming S."/>
            <person name="Rommel M.G."/>
            <person name="Panbangred W."/>
            <person name="Bechthold A."/>
        </authorList>
    </citation>
    <scope>NUCLEOTIDE SEQUENCE [LARGE SCALE GENOMIC DNA]</scope>
    <source>
        <strain evidence="4 5">44EHW</strain>
    </source>
</reference>
<dbReference type="Proteomes" id="UP000186040">
    <property type="component" value="Unassembled WGS sequence"/>
</dbReference>
<evidence type="ECO:0000256" key="1">
    <source>
        <dbReference type="ARBA" id="ARBA00022679"/>
    </source>
</evidence>
<dbReference type="AlphaFoldDB" id="A0A1Q9LME5"/>
<organism evidence="4 5">
    <name type="scientific">Actinokineospora bangkokensis</name>
    <dbReference type="NCBI Taxonomy" id="1193682"/>
    <lineage>
        <taxon>Bacteria</taxon>
        <taxon>Bacillati</taxon>
        <taxon>Actinomycetota</taxon>
        <taxon>Actinomycetes</taxon>
        <taxon>Pseudonocardiales</taxon>
        <taxon>Pseudonocardiaceae</taxon>
        <taxon>Actinokineospora</taxon>
    </lineage>
</organism>
<dbReference type="PANTHER" id="PTHR43420:SF12">
    <property type="entry name" value="N-ACETYLTRANSFERASE DOMAIN-CONTAINING PROTEIN"/>
    <property type="match status" value="1"/>
</dbReference>
<dbReference type="PANTHER" id="PTHR43420">
    <property type="entry name" value="ACETYLTRANSFERASE"/>
    <property type="match status" value="1"/>
</dbReference>
<sequence>MTATGVPTTRIDLFAPDEDHRLVRASAPGVPEFSCTAARGLGGQVALHDFRPHRRDPGAAALLLAAAARVGAEFGVAEVVAIHPDCWDADLVGTRRLHRMVHMGLLLDGDLLAERVRPLPDGHAVRPLAPVPDDVLADLSPQGVRPLDLSVWREVRAGAHGPLIDQASVVVEVDGAVVAAVAVTEHHGVPLIGHCVASAEHRGSGFGKAVLLAALTRLIDVGYAECHLHVVEGNWVARRLYRSLGFTAVRPPLRVSLIPVGGGDA</sequence>
<keyword evidence="5" id="KW-1185">Reference proteome</keyword>
<keyword evidence="2" id="KW-0012">Acyltransferase</keyword>
<dbReference type="InterPro" id="IPR016181">
    <property type="entry name" value="Acyl_CoA_acyltransferase"/>
</dbReference>
<comment type="caution">
    <text evidence="4">The sequence shown here is derived from an EMBL/GenBank/DDBJ whole genome shotgun (WGS) entry which is preliminary data.</text>
</comment>
<dbReference type="STRING" id="1193682.BJP25_16980"/>
<dbReference type="RefSeq" id="WP_075974893.1">
    <property type="nucleotide sequence ID" value="NZ_MKQR01000011.1"/>
</dbReference>
<dbReference type="OrthoDB" id="273614at2"/>
<protein>
    <recommendedName>
        <fullName evidence="3">N-acetyltransferase domain-containing protein</fullName>
    </recommendedName>
</protein>
<proteinExistence type="predicted"/>
<keyword evidence="1" id="KW-0808">Transferase</keyword>
<feature type="domain" description="N-acetyltransferase" evidence="3">
    <location>
        <begin position="123"/>
        <end position="265"/>
    </location>
</feature>
<accession>A0A1Q9LME5</accession>
<name>A0A1Q9LME5_9PSEU</name>
<dbReference type="EMBL" id="MKQR01000011">
    <property type="protein sequence ID" value="OLR93191.1"/>
    <property type="molecule type" value="Genomic_DNA"/>
</dbReference>
<dbReference type="Pfam" id="PF00583">
    <property type="entry name" value="Acetyltransf_1"/>
    <property type="match status" value="1"/>
</dbReference>
<evidence type="ECO:0000313" key="4">
    <source>
        <dbReference type="EMBL" id="OLR93191.1"/>
    </source>
</evidence>